<dbReference type="RefSeq" id="WP_064106580.1">
    <property type="nucleotide sequence ID" value="NZ_LXSH01000033.1"/>
</dbReference>
<gene>
    <name evidence="2" type="ORF">A7P89_11425</name>
</gene>
<organism evidence="2 3">
    <name type="scientific">Eikenella corrodens</name>
    <dbReference type="NCBI Taxonomy" id="539"/>
    <lineage>
        <taxon>Bacteria</taxon>
        <taxon>Pseudomonadati</taxon>
        <taxon>Pseudomonadota</taxon>
        <taxon>Betaproteobacteria</taxon>
        <taxon>Neisseriales</taxon>
        <taxon>Neisseriaceae</taxon>
        <taxon>Eikenella</taxon>
    </lineage>
</organism>
<keyword evidence="2" id="KW-0378">Hydrolase</keyword>
<evidence type="ECO:0000313" key="3">
    <source>
        <dbReference type="Proteomes" id="UP000078103"/>
    </source>
</evidence>
<sequence length="143" mass="16217">MPIKNLAVGNILTNRELMDRFKVSNSGGMRRGHQTNSLVLVHNTTSSTTDSIYHDEWKVVNGKRILHYTGMGQVGDQDINFSQNKTLSESNMNNVNIYLFSNDAPNSYKYEGKVRLSSSPYSAQQKDKNGELRKVYVFPLELI</sequence>
<proteinExistence type="predicted"/>
<dbReference type="Proteomes" id="UP000078103">
    <property type="component" value="Unassembled WGS sequence"/>
</dbReference>
<dbReference type="AlphaFoldDB" id="A0A1A9RKD6"/>
<dbReference type="GO" id="GO:0004519">
    <property type="term" value="F:endonuclease activity"/>
    <property type="evidence" value="ECO:0007669"/>
    <property type="project" value="UniProtKB-KW"/>
</dbReference>
<feature type="domain" description="ScoMcrA-like SRA" evidence="1">
    <location>
        <begin position="9"/>
        <end position="141"/>
    </location>
</feature>
<keyword evidence="2" id="KW-0255">Endonuclease</keyword>
<evidence type="ECO:0000313" key="2">
    <source>
        <dbReference type="EMBL" id="OAM19696.1"/>
    </source>
</evidence>
<dbReference type="Pfam" id="PF26348">
    <property type="entry name" value="SRA_ScoMcrA"/>
    <property type="match status" value="1"/>
</dbReference>
<comment type="caution">
    <text evidence="2">The sequence shown here is derived from an EMBL/GenBank/DDBJ whole genome shotgun (WGS) entry which is preliminary data.</text>
</comment>
<reference evidence="3" key="1">
    <citation type="submission" date="2016-05" db="EMBL/GenBank/DDBJ databases">
        <title>Draft genome of Corynebacterium afermentans subsp. afermentans LCDC 88199T.</title>
        <authorList>
            <person name="Bernier A.-M."/>
            <person name="Bernard K."/>
        </authorList>
    </citation>
    <scope>NUCLEOTIDE SEQUENCE [LARGE SCALE GENOMIC DNA]</scope>
    <source>
        <strain evidence="3">NML120819</strain>
    </source>
</reference>
<accession>A0A1A9RKD6</accession>
<protein>
    <submittedName>
        <fullName evidence="2">HNH endonuclease</fullName>
    </submittedName>
</protein>
<keyword evidence="2" id="KW-0540">Nuclease</keyword>
<dbReference type="InterPro" id="IPR058712">
    <property type="entry name" value="SRA_ScoMcrA"/>
</dbReference>
<name>A0A1A9RKD6_EIKCO</name>
<evidence type="ECO:0000259" key="1">
    <source>
        <dbReference type="Pfam" id="PF26348"/>
    </source>
</evidence>
<dbReference type="EMBL" id="LXSH01000033">
    <property type="protein sequence ID" value="OAM19696.1"/>
    <property type="molecule type" value="Genomic_DNA"/>
</dbReference>